<evidence type="ECO:0000256" key="2">
    <source>
        <dbReference type="ARBA" id="ARBA00022737"/>
    </source>
</evidence>
<proteinExistence type="inferred from homology"/>
<evidence type="ECO:0000313" key="7">
    <source>
        <dbReference type="Proteomes" id="UP000053647"/>
    </source>
</evidence>
<evidence type="ECO:0000256" key="1">
    <source>
        <dbReference type="ARBA" id="ARBA00022574"/>
    </source>
</evidence>
<keyword evidence="1" id="KW-0853">WD repeat</keyword>
<dbReference type="PANTHER" id="PTHR19854:SF1">
    <property type="entry name" value="GUANINE NUCLEOTIDE-BINDING PROTEIN SUBUNIT BETA-LIKE PROTEIN 1"/>
    <property type="match status" value="1"/>
</dbReference>
<dbReference type="HOGENOM" id="CLU_041940_0_2_1"/>
<gene>
    <name evidence="6" type="ORF">PAXINDRAFT_14413</name>
</gene>
<feature type="compositionally biased region" description="Acidic residues" evidence="5">
    <location>
        <begin position="371"/>
        <end position="380"/>
    </location>
</feature>
<dbReference type="PANTHER" id="PTHR19854">
    <property type="entry name" value="TRANSDUCIN BETA-LIKE 3"/>
    <property type="match status" value="1"/>
</dbReference>
<name>A0A0C9TB88_PAXIN</name>
<dbReference type="OrthoDB" id="7668193at2759"/>
<evidence type="ECO:0000256" key="5">
    <source>
        <dbReference type="SAM" id="MobiDB-lite"/>
    </source>
</evidence>
<accession>A0A0C9TB88</accession>
<sequence length="411" mass="45102">MAAPPPPSPLHILRTHHQPVSAVFISSDNERIYSGDAKGRVVITSTRSLRAIANWAAHTESLLGIEEFGKLVITHGRDNKIHVWHRPSESVSIRQGGAASLTDLTVPALSYSLDVNAMNYCRFSLLPLSSLNSEGTALIAVPNLVESALADVWMLPDRTRLHAAIGDPQDTSATNFSDGRSGSKMGIIMSMHLYYAPLSSPSTSKARRELRLLCAYEDGGVVLRRRTTSEGTQTVEGRGWEAMWKSKLHVESVMAMAVSKDCSFALTVSADHLVGRYDLNASRTSKQSETAQPDRVFRTKHPGNAAIAIRDDGRVCAIGGWDGKVHLYSTKSFKSLGTLVCHKENCQALTFASSFHNHTTDRNSGDNTSNEAEDDEDDMTDGEKQQRARWLVTAGKDYRVSIWGLMSFEKV</sequence>
<dbReference type="SUPFAM" id="SSF50978">
    <property type="entry name" value="WD40 repeat-like"/>
    <property type="match status" value="1"/>
</dbReference>
<dbReference type="Gene3D" id="2.130.10.10">
    <property type="entry name" value="YVTN repeat-like/Quinoprotein amine dehydrogenase"/>
    <property type="match status" value="2"/>
</dbReference>
<evidence type="ECO:0000256" key="3">
    <source>
        <dbReference type="ARBA" id="ARBA00037931"/>
    </source>
</evidence>
<reference evidence="6 7" key="1">
    <citation type="submission" date="2014-06" db="EMBL/GenBank/DDBJ databases">
        <authorList>
            <consortium name="DOE Joint Genome Institute"/>
            <person name="Kuo A."/>
            <person name="Kohler A."/>
            <person name="Nagy L.G."/>
            <person name="Floudas D."/>
            <person name="Copeland A."/>
            <person name="Barry K.W."/>
            <person name="Cichocki N."/>
            <person name="Veneault-Fourrey C."/>
            <person name="LaButti K."/>
            <person name="Lindquist E.A."/>
            <person name="Lipzen A."/>
            <person name="Lundell T."/>
            <person name="Morin E."/>
            <person name="Murat C."/>
            <person name="Sun H."/>
            <person name="Tunlid A."/>
            <person name="Henrissat B."/>
            <person name="Grigoriev I.V."/>
            <person name="Hibbett D.S."/>
            <person name="Martin F."/>
            <person name="Nordberg H.P."/>
            <person name="Cantor M.N."/>
            <person name="Hua S.X."/>
        </authorList>
    </citation>
    <scope>NUCLEOTIDE SEQUENCE [LARGE SCALE GENOMIC DNA]</scope>
    <source>
        <strain evidence="6 7">ATCC 200175</strain>
    </source>
</reference>
<dbReference type="SMART" id="SM00320">
    <property type="entry name" value="WD40"/>
    <property type="match status" value="5"/>
</dbReference>
<keyword evidence="7" id="KW-1185">Reference proteome</keyword>
<evidence type="ECO:0000313" key="6">
    <source>
        <dbReference type="EMBL" id="KIJ12855.1"/>
    </source>
</evidence>
<dbReference type="Pfam" id="PF00400">
    <property type="entry name" value="WD40"/>
    <property type="match status" value="1"/>
</dbReference>
<protein>
    <recommendedName>
        <fullName evidence="4">ASTRA-associated protein 1</fullName>
    </recommendedName>
</protein>
<dbReference type="AlphaFoldDB" id="A0A0C9TB88"/>
<reference evidence="7" key="2">
    <citation type="submission" date="2015-01" db="EMBL/GenBank/DDBJ databases">
        <title>Evolutionary Origins and Diversification of the Mycorrhizal Mutualists.</title>
        <authorList>
            <consortium name="DOE Joint Genome Institute"/>
            <consortium name="Mycorrhizal Genomics Consortium"/>
            <person name="Kohler A."/>
            <person name="Kuo A."/>
            <person name="Nagy L.G."/>
            <person name="Floudas D."/>
            <person name="Copeland A."/>
            <person name="Barry K.W."/>
            <person name="Cichocki N."/>
            <person name="Veneault-Fourrey C."/>
            <person name="LaButti K."/>
            <person name="Lindquist E.A."/>
            <person name="Lipzen A."/>
            <person name="Lundell T."/>
            <person name="Morin E."/>
            <person name="Murat C."/>
            <person name="Riley R."/>
            <person name="Ohm R."/>
            <person name="Sun H."/>
            <person name="Tunlid A."/>
            <person name="Henrissat B."/>
            <person name="Grigoriev I.V."/>
            <person name="Hibbett D.S."/>
            <person name="Martin F."/>
        </authorList>
    </citation>
    <scope>NUCLEOTIDE SEQUENCE [LARGE SCALE GENOMIC DNA]</scope>
    <source>
        <strain evidence="7">ATCC 200175</strain>
    </source>
</reference>
<dbReference type="InterPro" id="IPR015943">
    <property type="entry name" value="WD40/YVTN_repeat-like_dom_sf"/>
</dbReference>
<organism evidence="6 7">
    <name type="scientific">Paxillus involutus ATCC 200175</name>
    <dbReference type="NCBI Taxonomy" id="664439"/>
    <lineage>
        <taxon>Eukaryota</taxon>
        <taxon>Fungi</taxon>
        <taxon>Dikarya</taxon>
        <taxon>Basidiomycota</taxon>
        <taxon>Agaricomycotina</taxon>
        <taxon>Agaricomycetes</taxon>
        <taxon>Agaricomycetidae</taxon>
        <taxon>Boletales</taxon>
        <taxon>Paxilineae</taxon>
        <taxon>Paxillaceae</taxon>
        <taxon>Paxillus</taxon>
    </lineage>
</organism>
<dbReference type="InterPro" id="IPR036322">
    <property type="entry name" value="WD40_repeat_dom_sf"/>
</dbReference>
<dbReference type="EMBL" id="KN819359">
    <property type="protein sequence ID" value="KIJ12855.1"/>
    <property type="molecule type" value="Genomic_DNA"/>
</dbReference>
<evidence type="ECO:0000256" key="4">
    <source>
        <dbReference type="ARBA" id="ARBA00040563"/>
    </source>
</evidence>
<dbReference type="InterPro" id="IPR001680">
    <property type="entry name" value="WD40_rpt"/>
</dbReference>
<feature type="region of interest" description="Disordered" evidence="5">
    <location>
        <begin position="357"/>
        <end position="386"/>
    </location>
</feature>
<comment type="similarity">
    <text evidence="3">Belongs to the WD repeat ASA1 family.</text>
</comment>
<dbReference type="Proteomes" id="UP000053647">
    <property type="component" value="Unassembled WGS sequence"/>
</dbReference>
<keyword evidence="2" id="KW-0677">Repeat</keyword>